<feature type="binding site" evidence="14">
    <location>
        <position position="51"/>
    </location>
    <ligand>
        <name>[4Fe-4S] cluster</name>
        <dbReference type="ChEBI" id="CHEBI:49883"/>
        <label>1</label>
    </ligand>
</feature>
<dbReference type="NCBIfam" id="TIGR00391">
    <property type="entry name" value="hydA"/>
    <property type="match status" value="1"/>
</dbReference>
<dbReference type="GO" id="GO:0009055">
    <property type="term" value="F:electron transfer activity"/>
    <property type="evidence" value="ECO:0007669"/>
    <property type="project" value="TreeGrafter"/>
</dbReference>
<dbReference type="PIRSF" id="PIRSF000310">
    <property type="entry name" value="NiFe_hyd_ssu"/>
    <property type="match status" value="1"/>
</dbReference>
<feature type="binding site" evidence="14">
    <location>
        <position position="269"/>
    </location>
    <ligand>
        <name>[4Fe-4S] cluster</name>
        <dbReference type="ChEBI" id="CHEBI:49883"/>
        <label>2</label>
    </ligand>
</feature>
<evidence type="ECO:0000256" key="9">
    <source>
        <dbReference type="ARBA" id="ARBA00022764"/>
    </source>
</evidence>
<evidence type="ECO:0000256" key="6">
    <source>
        <dbReference type="ARBA" id="ARBA00022485"/>
    </source>
</evidence>
<dbReference type="InterPro" id="IPR037024">
    <property type="entry name" value="NiFe_Hase_small_N_sf"/>
</dbReference>
<keyword evidence="11 14" id="KW-0408">Iron</keyword>
<comment type="subunit">
    <text evidence="4">Heterodimer of a large and a small subunit.</text>
</comment>
<name>C6BVD5_MARSD</name>
<gene>
    <name evidence="17" type="ordered locus">Desal_2050</name>
</gene>
<comment type="catalytic activity">
    <reaction evidence="13">
        <text>2 Fe(III)-[cytochrome c3] + H2 = 2 Fe(II)-[cytochrome c3] + 2 H(+)</text>
        <dbReference type="Rhea" id="RHEA:20625"/>
        <dbReference type="Rhea" id="RHEA-COMP:11576"/>
        <dbReference type="Rhea" id="RHEA-COMP:11577"/>
        <dbReference type="ChEBI" id="CHEBI:15378"/>
        <dbReference type="ChEBI" id="CHEBI:18276"/>
        <dbReference type="ChEBI" id="CHEBI:29033"/>
        <dbReference type="ChEBI" id="CHEBI:29034"/>
        <dbReference type="EC" id="1.12.2.1"/>
    </reaction>
</comment>
<dbReference type="PROSITE" id="PS51318">
    <property type="entry name" value="TAT"/>
    <property type="match status" value="1"/>
</dbReference>
<dbReference type="InterPro" id="IPR053622">
    <property type="entry name" value="NiFe/NiFeSe_hyd_small_subunit"/>
</dbReference>
<feature type="domain" description="Cytochrome-c3 hydrogenase C-terminal" evidence="16">
    <location>
        <begin position="234"/>
        <end position="312"/>
    </location>
</feature>
<feature type="binding site" evidence="14">
    <location>
        <position position="48"/>
    </location>
    <ligand>
        <name>[4Fe-4S] cluster</name>
        <dbReference type="ChEBI" id="CHEBI:49883"/>
        <label>1</label>
    </ligand>
</feature>
<dbReference type="GO" id="GO:0008901">
    <property type="term" value="F:ferredoxin hydrogenase activity"/>
    <property type="evidence" value="ECO:0007669"/>
    <property type="project" value="InterPro"/>
</dbReference>
<keyword evidence="14" id="KW-0003">3Fe-4S</keyword>
<dbReference type="KEGG" id="dsa:Desal_2050"/>
<feature type="binding site" evidence="14">
    <location>
        <position position="296"/>
    </location>
    <ligand>
        <name>[3Fe-4S] cluster</name>
        <dbReference type="ChEBI" id="CHEBI:21137"/>
    </ligand>
</feature>
<dbReference type="STRING" id="526222.Desal_2050"/>
<evidence type="ECO:0000256" key="14">
    <source>
        <dbReference type="PIRSR" id="PIRSR000310-1"/>
    </source>
</evidence>
<dbReference type="GO" id="GO:0016020">
    <property type="term" value="C:membrane"/>
    <property type="evidence" value="ECO:0007669"/>
    <property type="project" value="TreeGrafter"/>
</dbReference>
<dbReference type="NCBIfam" id="TIGR01409">
    <property type="entry name" value="TAT_signal_seq"/>
    <property type="match status" value="1"/>
</dbReference>
<evidence type="ECO:0000259" key="16">
    <source>
        <dbReference type="Pfam" id="PF14720"/>
    </source>
</evidence>
<accession>C6BVD5</accession>
<dbReference type="GO" id="GO:0009375">
    <property type="term" value="C:ferredoxin hydrogenase complex"/>
    <property type="evidence" value="ECO:0007669"/>
    <property type="project" value="InterPro"/>
</dbReference>
<protein>
    <recommendedName>
        <fullName evidence="5">cytochrome-c3 hydrogenase</fullName>
        <ecNumber evidence="5">1.12.2.1</ecNumber>
    </recommendedName>
</protein>
<organism evidence="17 18">
    <name type="scientific">Maridesulfovibrio salexigens (strain ATCC 14822 / DSM 2638 / NCIMB 8403 / VKM B-1763)</name>
    <name type="common">Desulfovibrio salexigens</name>
    <dbReference type="NCBI Taxonomy" id="526222"/>
    <lineage>
        <taxon>Bacteria</taxon>
        <taxon>Pseudomonadati</taxon>
        <taxon>Thermodesulfobacteriota</taxon>
        <taxon>Desulfovibrionia</taxon>
        <taxon>Desulfovibrionales</taxon>
        <taxon>Desulfovibrionaceae</taxon>
        <taxon>Maridesulfovibrio</taxon>
    </lineage>
</organism>
<dbReference type="EMBL" id="CP001649">
    <property type="protein sequence ID" value="ACS80110.1"/>
    <property type="molecule type" value="Genomic_DNA"/>
</dbReference>
<dbReference type="GO" id="GO:0046872">
    <property type="term" value="F:metal ion binding"/>
    <property type="evidence" value="ECO:0007669"/>
    <property type="project" value="UniProtKB-KW"/>
</dbReference>
<dbReference type="GO" id="GO:0042597">
    <property type="term" value="C:periplasmic space"/>
    <property type="evidence" value="ECO:0007669"/>
    <property type="project" value="UniProtKB-SubCell"/>
</dbReference>
<dbReference type="eggNOG" id="COG1740">
    <property type="taxonomic scope" value="Bacteria"/>
</dbReference>
<keyword evidence="7 14" id="KW-0479">Metal-binding</keyword>
<dbReference type="GO" id="GO:0051538">
    <property type="term" value="F:3 iron, 4 sulfur cluster binding"/>
    <property type="evidence" value="ECO:0007669"/>
    <property type="project" value="UniProtKB-KW"/>
</dbReference>
<evidence type="ECO:0000256" key="12">
    <source>
        <dbReference type="ARBA" id="ARBA00023014"/>
    </source>
</evidence>
<evidence type="ECO:0000256" key="10">
    <source>
        <dbReference type="ARBA" id="ARBA00023002"/>
    </source>
</evidence>
<keyword evidence="18" id="KW-1185">Reference proteome</keyword>
<feature type="binding site" evidence="14">
    <location>
        <position position="278"/>
    </location>
    <ligand>
        <name>[3Fe-4S] cluster</name>
        <dbReference type="ChEBI" id="CHEBI:21137"/>
    </ligand>
</feature>
<comment type="subcellular location">
    <subcellularLocation>
        <location evidence="2">Periplasm</location>
    </subcellularLocation>
</comment>
<dbReference type="HOGENOM" id="CLU_046107_1_2_7"/>
<evidence type="ECO:0000256" key="7">
    <source>
        <dbReference type="ARBA" id="ARBA00022723"/>
    </source>
</evidence>
<feature type="binding site" evidence="14">
    <location>
        <position position="152"/>
    </location>
    <ligand>
        <name>[4Fe-4S] cluster</name>
        <dbReference type="ChEBI" id="CHEBI:49883"/>
        <label>1</label>
    </ligand>
</feature>
<dbReference type="GO" id="GO:0009061">
    <property type="term" value="P:anaerobic respiration"/>
    <property type="evidence" value="ECO:0007669"/>
    <property type="project" value="TreeGrafter"/>
</dbReference>
<dbReference type="NCBIfam" id="NF045520">
    <property type="entry name" value="H2_NiFeSe_small"/>
    <property type="match status" value="1"/>
</dbReference>
<reference evidence="17 18" key="1">
    <citation type="submission" date="2009-06" db="EMBL/GenBank/DDBJ databases">
        <title>Complete sequence of Desulfovibrio salexigens DSM 2638.</title>
        <authorList>
            <consortium name="US DOE Joint Genome Institute"/>
            <person name="Lucas S."/>
            <person name="Copeland A."/>
            <person name="Lapidus A."/>
            <person name="Glavina del Rio T."/>
            <person name="Tice H."/>
            <person name="Bruce D."/>
            <person name="Goodwin L."/>
            <person name="Pitluck S."/>
            <person name="Munk A.C."/>
            <person name="Brettin T."/>
            <person name="Detter J.C."/>
            <person name="Han C."/>
            <person name="Tapia R."/>
            <person name="Larimer F."/>
            <person name="Land M."/>
            <person name="Hauser L."/>
            <person name="Kyrpides N."/>
            <person name="Anderson I."/>
            <person name="Wall J.D."/>
            <person name="Arkin A.P."/>
            <person name="Dehal P."/>
            <person name="Chivian D."/>
            <person name="Giles B."/>
            <person name="Hazen T.C."/>
        </authorList>
    </citation>
    <scope>NUCLEOTIDE SEQUENCE [LARGE SCALE GENOMIC DNA]</scope>
    <source>
        <strain evidence="18">ATCC 14822 / DSM 2638 / NCIMB 8403 / VKM B-1763</strain>
    </source>
</reference>
<sequence>MSLTRRDFVKMCTGTVAGFGISQMFNPSVVHALKKFVPNVFWLQGQGCTGCSVSILNSVHPSIAEVLLDVINLDYHPTIMGSEGHEAWDYMMSQAEANKGKYIVIVEGSVPTAENGHYCIVGAGADHKEYTMTEATLEMAKNAAVVVNVGTCAAYGGIPAAEGNLTGSMSVTNFLAENGVKTPVVNIPGCPPHPDWMVGTLVVAINAIEAKGLQGGLAEVVKILDDNGRPTPFFGENIHDNCPYLEAFDNDEYAEIFTDPVKCRYELGCKGPSANSDCFKRKWNGGVNWCVENSVCIGCVEPGFPDEMSPFYEAG</sequence>
<feature type="binding site" evidence="14">
    <location>
        <position position="190"/>
    </location>
    <ligand>
        <name>[4Fe-4S] cluster</name>
        <dbReference type="ChEBI" id="CHEBI:49883"/>
        <label>1</label>
    </ligand>
</feature>
<evidence type="ECO:0000256" key="13">
    <source>
        <dbReference type="ARBA" id="ARBA00029307"/>
    </source>
</evidence>
<dbReference type="Gene3D" id="3.40.50.700">
    <property type="entry name" value="NADH:ubiquinone oxidoreductase-like, 20kDa subunit"/>
    <property type="match status" value="1"/>
</dbReference>
<dbReference type="PANTHER" id="PTHR30013">
    <property type="entry name" value="NIFE / NIFESE HYDROGENASE SMALL SUBUNIT FAMILY MEMBER"/>
    <property type="match status" value="1"/>
</dbReference>
<evidence type="ECO:0000313" key="17">
    <source>
        <dbReference type="EMBL" id="ACS80110.1"/>
    </source>
</evidence>
<keyword evidence="8" id="KW-0732">Signal</keyword>
<dbReference type="Proteomes" id="UP000002601">
    <property type="component" value="Chromosome"/>
</dbReference>
<dbReference type="PANTHER" id="PTHR30013:SF5">
    <property type="entry name" value="HYDROGENASE SMALL SUBUNIT"/>
    <property type="match status" value="1"/>
</dbReference>
<dbReference type="InterPro" id="IPR006137">
    <property type="entry name" value="NADH_UbQ_OxRdtase-like_20kDa"/>
</dbReference>
<dbReference type="InterPro" id="IPR027394">
    <property type="entry name" value="Cytochrome-c3_hydrogenase_C"/>
</dbReference>
<dbReference type="PRINTS" id="PR00614">
    <property type="entry name" value="NIHGNASESMLL"/>
</dbReference>
<dbReference type="InterPro" id="IPR037148">
    <property type="entry name" value="NiFe-Hase_small_C_sf"/>
</dbReference>
<dbReference type="RefSeq" id="WP_015851926.1">
    <property type="nucleotide sequence ID" value="NC_012881.1"/>
</dbReference>
<dbReference type="InterPro" id="IPR001821">
    <property type="entry name" value="NiFe_hydrogenase_ssu"/>
</dbReference>
<dbReference type="Pfam" id="PF14720">
    <property type="entry name" value="NiFe_hyd_SSU_C"/>
    <property type="match status" value="1"/>
</dbReference>
<dbReference type="Pfam" id="PF01058">
    <property type="entry name" value="Oxidored_q6"/>
    <property type="match status" value="1"/>
</dbReference>
<dbReference type="GO" id="GO:0044569">
    <property type="term" value="C:[Ni-Fe] hydrogenase complex"/>
    <property type="evidence" value="ECO:0007669"/>
    <property type="project" value="TreeGrafter"/>
</dbReference>
<dbReference type="GO" id="GO:0047806">
    <property type="term" value="F:cytochrome-c3 hydrogenase activity"/>
    <property type="evidence" value="ECO:0007669"/>
    <property type="project" value="UniProtKB-EC"/>
</dbReference>
<evidence type="ECO:0000256" key="2">
    <source>
        <dbReference type="ARBA" id="ARBA00004418"/>
    </source>
</evidence>
<evidence type="ECO:0000313" key="18">
    <source>
        <dbReference type="Proteomes" id="UP000002601"/>
    </source>
</evidence>
<keyword evidence="12 14" id="KW-0411">Iron-sulfur</keyword>
<dbReference type="SUPFAM" id="SSF56770">
    <property type="entry name" value="HydA/Nqo6-like"/>
    <property type="match status" value="1"/>
</dbReference>
<keyword evidence="6 14" id="KW-0004">4Fe-4S</keyword>
<feature type="binding site" evidence="14">
    <location>
        <position position="299"/>
    </location>
    <ligand>
        <name>[3Fe-4S] cluster</name>
        <dbReference type="ChEBI" id="CHEBI:21137"/>
    </ligand>
</feature>
<dbReference type="AlphaFoldDB" id="C6BVD5"/>
<dbReference type="OrthoDB" id="9766729at2"/>
<evidence type="ECO:0000256" key="4">
    <source>
        <dbReference type="ARBA" id="ARBA00011771"/>
    </source>
</evidence>
<evidence type="ECO:0000256" key="3">
    <source>
        <dbReference type="ARBA" id="ARBA00006605"/>
    </source>
</evidence>
<feature type="binding site" evidence="14">
    <location>
        <position position="263"/>
    </location>
    <ligand>
        <name>[4Fe-4S] cluster</name>
        <dbReference type="ChEBI" id="CHEBI:49883"/>
        <label>2</label>
    </ligand>
</feature>
<evidence type="ECO:0000256" key="11">
    <source>
        <dbReference type="ARBA" id="ARBA00023004"/>
    </source>
</evidence>
<dbReference type="Gene3D" id="4.10.480.10">
    <property type="entry name" value="Cytochrome-c3 hydrogenase, C-terminal domain"/>
    <property type="match status" value="1"/>
</dbReference>
<dbReference type="InterPro" id="IPR019546">
    <property type="entry name" value="TAT_signal_bac_arc"/>
</dbReference>
<evidence type="ECO:0000256" key="1">
    <source>
        <dbReference type="ARBA" id="ARBA00001966"/>
    </source>
</evidence>
<keyword evidence="9" id="KW-0574">Periplasm</keyword>
<proteinExistence type="inferred from homology"/>
<evidence type="ECO:0000256" key="5">
    <source>
        <dbReference type="ARBA" id="ARBA00012159"/>
    </source>
</evidence>
<comment type="similarity">
    <text evidence="3">Belongs to the [NiFe]/[NiFeSe] hydrogenase small subunit family.</text>
</comment>
<dbReference type="EC" id="1.12.2.1" evidence="5"/>
<feature type="binding site" evidence="14">
    <location>
        <position position="242"/>
    </location>
    <ligand>
        <name>[4Fe-4S] cluster</name>
        <dbReference type="ChEBI" id="CHEBI:49883"/>
        <label>2</label>
    </ligand>
</feature>
<dbReference type="GO" id="GO:0051539">
    <property type="term" value="F:4 iron, 4 sulfur cluster binding"/>
    <property type="evidence" value="ECO:0007669"/>
    <property type="project" value="UniProtKB-KW"/>
</dbReference>
<feature type="domain" description="NADH:ubiquinone oxidoreductase-like 20kDa subunit" evidence="15">
    <location>
        <begin position="48"/>
        <end position="202"/>
    </location>
</feature>
<comment type="cofactor">
    <cofactor evidence="1">
        <name>[4Fe-4S] cluster</name>
        <dbReference type="ChEBI" id="CHEBI:49883"/>
    </cofactor>
</comment>
<dbReference type="InterPro" id="IPR006311">
    <property type="entry name" value="TAT_signal"/>
</dbReference>
<evidence type="ECO:0000259" key="15">
    <source>
        <dbReference type="Pfam" id="PF01058"/>
    </source>
</evidence>
<keyword evidence="10" id="KW-0560">Oxidoreductase</keyword>
<evidence type="ECO:0000256" key="8">
    <source>
        <dbReference type="ARBA" id="ARBA00022729"/>
    </source>
</evidence>
<feature type="binding site" evidence="14">
    <location>
        <position position="239"/>
    </location>
    <ligand>
        <name>[4Fe-4S] cluster</name>
        <dbReference type="ChEBI" id="CHEBI:49883"/>
        <label>2</label>
    </ligand>
</feature>